<evidence type="ECO:0000313" key="2">
    <source>
        <dbReference type="EMBL" id="GIU43136.1"/>
    </source>
</evidence>
<feature type="chain" id="PRO_5047011489" evidence="1">
    <location>
        <begin position="27"/>
        <end position="294"/>
    </location>
</feature>
<keyword evidence="1" id="KW-0732">Signal</keyword>
<reference evidence="2 3" key="1">
    <citation type="submission" date="2021-05" db="EMBL/GenBank/DDBJ databases">
        <title>Molecular characterization for Shewanella algae harboring chromosomal blaOXA-55-like strains isolated from clinical and environment sample.</title>
        <authorList>
            <person name="Ohama Y."/>
            <person name="Aoki K."/>
            <person name="Harada S."/>
            <person name="Moriya K."/>
            <person name="Ishii Y."/>
            <person name="Tateda K."/>
        </authorList>
    </citation>
    <scope>NUCLEOTIDE SEQUENCE [LARGE SCALE GENOMIC DNA]</scope>
    <source>
        <strain evidence="2 3">LMG 23746</strain>
    </source>
</reference>
<dbReference type="Proteomes" id="UP000761574">
    <property type="component" value="Unassembled WGS sequence"/>
</dbReference>
<feature type="signal peptide" evidence="1">
    <location>
        <begin position="1"/>
        <end position="26"/>
    </location>
</feature>
<name>A0ABQ4P7M5_9GAMM</name>
<proteinExistence type="predicted"/>
<dbReference type="PANTHER" id="PTHR40590:SF1">
    <property type="entry name" value="CYTOPLASMIC PROTEIN"/>
    <property type="match status" value="1"/>
</dbReference>
<comment type="caution">
    <text evidence="2">The sequence shown here is derived from an EMBL/GenBank/DDBJ whole genome shotgun (WGS) entry which is preliminary data.</text>
</comment>
<evidence type="ECO:0000313" key="3">
    <source>
        <dbReference type="Proteomes" id="UP000761574"/>
    </source>
</evidence>
<accession>A0ABQ4P7M5</accession>
<dbReference type="InterPro" id="IPR002816">
    <property type="entry name" value="TraB/PrgY/GumN_fam"/>
</dbReference>
<dbReference type="PANTHER" id="PTHR40590">
    <property type="entry name" value="CYTOPLASMIC PROTEIN-RELATED"/>
    <property type="match status" value="1"/>
</dbReference>
<dbReference type="EMBL" id="BPFB01000005">
    <property type="protein sequence ID" value="GIU43136.1"/>
    <property type="molecule type" value="Genomic_DNA"/>
</dbReference>
<evidence type="ECO:0000256" key="1">
    <source>
        <dbReference type="SAM" id="SignalP"/>
    </source>
</evidence>
<protein>
    <submittedName>
        <fullName evidence="2">Protein GumN</fullName>
    </submittedName>
</protein>
<organism evidence="2 3">
    <name type="scientific">Shewanella algidipiscicola</name>
    <dbReference type="NCBI Taxonomy" id="614070"/>
    <lineage>
        <taxon>Bacteria</taxon>
        <taxon>Pseudomonadati</taxon>
        <taxon>Pseudomonadota</taxon>
        <taxon>Gammaproteobacteria</taxon>
        <taxon>Alteromonadales</taxon>
        <taxon>Shewanellaceae</taxon>
        <taxon>Shewanella</taxon>
    </lineage>
</organism>
<sequence>MATSQRWCLLLMVLLVGLFNSEDVRAAVTDKPPFYQINYQGKTAYLLGSIHVGREDFYPMAPQIEAVFAKAGALVVEVDVTQADAVNLIRRYGLTSLQQDEATTQRMASFCQANEATCSALKPYAPWMQAMQLGVMRFDALGYQAQWGVEQILTQKNGQRPVIELESGEFQFELMASFDPQVQWEMVFEAIDAPDEEMLALITAWRTGDETAIDQLMVGQMQQGDDTHLIDKMLWQRNQAMSRKIADLMTQDTTPAPLFIVVGAGHVVGDKSIGAIMQQQFKAKLQNCWQQACD</sequence>
<gene>
    <name evidence="2" type="primary">gumN</name>
    <name evidence="2" type="ORF">TUM4630_05710</name>
</gene>
<dbReference type="CDD" id="cd14789">
    <property type="entry name" value="Tiki"/>
    <property type="match status" value="1"/>
</dbReference>
<dbReference type="Pfam" id="PF01963">
    <property type="entry name" value="TraB_PrgY_gumN"/>
    <property type="match status" value="1"/>
</dbReference>
<dbReference type="InterPro" id="IPR047111">
    <property type="entry name" value="YbaP-like"/>
</dbReference>
<dbReference type="RefSeq" id="WP_119977185.1">
    <property type="nucleotide sequence ID" value="NZ_BPFB01000005.1"/>
</dbReference>
<keyword evidence="3" id="KW-1185">Reference proteome</keyword>